<reference evidence="3" key="1">
    <citation type="submission" date="2008-06" db="EMBL/GenBank/DDBJ databases">
        <title>Complete sequence of chromosome of Prosthecochloris aestuarii DSM 271.</title>
        <authorList>
            <consortium name="US DOE Joint Genome Institute"/>
            <person name="Lucas S."/>
            <person name="Copeland A."/>
            <person name="Lapidus A."/>
            <person name="Glavina del Rio T."/>
            <person name="Dalin E."/>
            <person name="Tice H."/>
            <person name="Bruce D."/>
            <person name="Goodwin L."/>
            <person name="Pitluck S."/>
            <person name="Schmutz J."/>
            <person name="Larimer F."/>
            <person name="Land M."/>
            <person name="Hauser L."/>
            <person name="Kyrpides N."/>
            <person name="Anderson I."/>
            <person name="Liu Z."/>
            <person name="Li T."/>
            <person name="Zhao F."/>
            <person name="Overmann J."/>
            <person name="Bryant D.A."/>
            <person name="Richardson P."/>
        </authorList>
    </citation>
    <scope>NUCLEOTIDE SEQUENCE [LARGE SCALE GENOMIC DNA]</scope>
    <source>
        <strain evidence="3">DSM 271</strain>
    </source>
</reference>
<dbReference type="PROSITE" id="PS50966">
    <property type="entry name" value="ZF_SWIM"/>
    <property type="match status" value="1"/>
</dbReference>
<dbReference type="GO" id="GO:0008270">
    <property type="term" value="F:zinc ion binding"/>
    <property type="evidence" value="ECO:0007669"/>
    <property type="project" value="UniProtKB-KW"/>
</dbReference>
<feature type="domain" description="SWIM-type" evidence="2">
    <location>
        <begin position="50"/>
        <end position="87"/>
    </location>
</feature>
<keyword evidence="1" id="KW-0479">Metal-binding</keyword>
<dbReference type="EMBL" id="CP001108">
    <property type="protein sequence ID" value="ACF46027.1"/>
    <property type="molecule type" value="Genomic_DNA"/>
</dbReference>
<dbReference type="KEGG" id="paa:Paes_0988"/>
<evidence type="ECO:0000256" key="1">
    <source>
        <dbReference type="PROSITE-ProRule" id="PRU00325"/>
    </source>
</evidence>
<organism evidence="3 4">
    <name type="scientific">Prosthecochloris aestuarii (strain DSM 271 / SK 413)</name>
    <dbReference type="NCBI Taxonomy" id="290512"/>
    <lineage>
        <taxon>Bacteria</taxon>
        <taxon>Pseudomonadati</taxon>
        <taxon>Chlorobiota</taxon>
        <taxon>Chlorobiia</taxon>
        <taxon>Chlorobiales</taxon>
        <taxon>Chlorobiaceae</taxon>
        <taxon>Prosthecochloris</taxon>
    </lineage>
</organism>
<sequence>MDMLLNNFDEYIDDTILRRGLAYFRNGKVDVPEELRPGVYSAIVYGSQAYSVRVTVADGIITEHVCSCPYDTAPVCKHVAAVLYYLQQDAPGLQQKSLRSGSVAARKPKKRQTVAERVDGVLHHVDFDDLKQFVREQANLNIEFRNLLFASFASQGSGESKGFYQKQLKSILRSAKDRNGFIGWSASNRVAEGVNQFLKLAKQQRDARNDKGCIVISAAVMEQMVDALQYADDSDGSIGGIINAAYELLYSIAESQPEENIRKQLFDYCFKAVEKKIYAGWDWHTGMLRIAAMLGNTPEEIKRVFSELDNENGTGYSMQEAQRITYGLIARVKGENAAGEYLEANQDNPELRRIAIQKALTMGDYQRAILIAKDGVTYDRQERPGLVIEWYDWLLKIALLQDNREHIMQYARILFIENFSQEQDYYSILKQYVAPEMWVGYVNDLIKEIAEKNRRWNAEEQIAGICILEGWMDMLLQVVSESESLHTIAKYEPNLAKDYASELVGLYSRGVREYLQHHVGRNHYQYACRFLRRMIKLGGRAAADELVSFLRTAYPHRKALIDELNKV</sequence>
<evidence type="ECO:0000313" key="3">
    <source>
        <dbReference type="EMBL" id="ACF46027.1"/>
    </source>
</evidence>
<dbReference type="STRING" id="290512.Paes_0988"/>
<name>B4S7J0_PROA2</name>
<evidence type="ECO:0000313" key="4">
    <source>
        <dbReference type="Proteomes" id="UP000002725"/>
    </source>
</evidence>
<dbReference type="eggNOG" id="COG4715">
    <property type="taxonomic scope" value="Bacteria"/>
</dbReference>
<dbReference type="RefSeq" id="WP_012505564.1">
    <property type="nucleotide sequence ID" value="NC_011059.1"/>
</dbReference>
<keyword evidence="4" id="KW-1185">Reference proteome</keyword>
<gene>
    <name evidence="3" type="ordered locus">Paes_0988</name>
</gene>
<dbReference type="HOGENOM" id="CLU_035128_0_0_10"/>
<evidence type="ECO:0000259" key="2">
    <source>
        <dbReference type="PROSITE" id="PS50966"/>
    </source>
</evidence>
<accession>B4S7J0</accession>
<dbReference type="Proteomes" id="UP000002725">
    <property type="component" value="Chromosome"/>
</dbReference>
<protein>
    <submittedName>
        <fullName evidence="3">Zinc finger SWIM domain protein</fullName>
    </submittedName>
</protein>
<dbReference type="InterPro" id="IPR007527">
    <property type="entry name" value="Znf_SWIM"/>
</dbReference>
<dbReference type="Pfam" id="PF04434">
    <property type="entry name" value="SWIM"/>
    <property type="match status" value="1"/>
</dbReference>
<dbReference type="AlphaFoldDB" id="B4S7J0"/>
<proteinExistence type="predicted"/>
<keyword evidence="1" id="KW-0863">Zinc-finger</keyword>
<keyword evidence="1" id="KW-0862">Zinc</keyword>